<proteinExistence type="inferred from homology"/>
<dbReference type="CDD" id="cd03418">
    <property type="entry name" value="GRX_GRXb_1_3_like"/>
    <property type="match status" value="1"/>
</dbReference>
<gene>
    <name evidence="8" type="primary">grxC</name>
    <name evidence="8" type="ORF">NOR51B_1120</name>
</gene>
<evidence type="ECO:0000313" key="9">
    <source>
        <dbReference type="Proteomes" id="UP000004699"/>
    </source>
</evidence>
<dbReference type="Gene3D" id="3.40.30.10">
    <property type="entry name" value="Glutaredoxin"/>
    <property type="match status" value="1"/>
</dbReference>
<evidence type="ECO:0000256" key="6">
    <source>
        <dbReference type="RuleBase" id="RU364065"/>
    </source>
</evidence>
<dbReference type="InterPro" id="IPR011900">
    <property type="entry name" value="GRX_bact"/>
</dbReference>
<dbReference type="GO" id="GO:0015038">
    <property type="term" value="F:glutathione disulfide oxidoreductase activity"/>
    <property type="evidence" value="ECO:0007669"/>
    <property type="project" value="UniProtKB-UniRule"/>
</dbReference>
<dbReference type="AlphaFoldDB" id="B8KUP6"/>
<dbReference type="STRING" id="565045.NOR51B_1120"/>
<dbReference type="InterPro" id="IPR004045">
    <property type="entry name" value="Glutathione_S-Trfase_N"/>
</dbReference>
<evidence type="ECO:0000256" key="2">
    <source>
        <dbReference type="ARBA" id="ARBA00022448"/>
    </source>
</evidence>
<keyword evidence="9" id="KW-1185">Reference proteome</keyword>
<dbReference type="OrthoDB" id="9814618at2"/>
<dbReference type="PROSITE" id="PS00195">
    <property type="entry name" value="GLUTAREDOXIN_1"/>
    <property type="match status" value="1"/>
</dbReference>
<dbReference type="Proteomes" id="UP000004699">
    <property type="component" value="Unassembled WGS sequence"/>
</dbReference>
<evidence type="ECO:0000313" key="8">
    <source>
        <dbReference type="EMBL" id="EED35175.1"/>
    </source>
</evidence>
<dbReference type="FunFam" id="3.40.30.10:FF:000018">
    <property type="entry name" value="Glutaredoxin"/>
    <property type="match status" value="1"/>
</dbReference>
<dbReference type="PRINTS" id="PR00160">
    <property type="entry name" value="GLUTAREDOXIN"/>
</dbReference>
<dbReference type="NCBIfam" id="TIGR02181">
    <property type="entry name" value="GRX_bact"/>
    <property type="match status" value="1"/>
</dbReference>
<dbReference type="GO" id="GO:0034599">
    <property type="term" value="P:cellular response to oxidative stress"/>
    <property type="evidence" value="ECO:0007669"/>
    <property type="project" value="TreeGrafter"/>
</dbReference>
<dbReference type="PROSITE" id="PS51354">
    <property type="entry name" value="GLUTAREDOXIN_2"/>
    <property type="match status" value="1"/>
</dbReference>
<protein>
    <recommendedName>
        <fullName evidence="6">Glutaredoxin</fullName>
    </recommendedName>
</protein>
<dbReference type="InterPro" id="IPR014025">
    <property type="entry name" value="Glutaredoxin_subgr"/>
</dbReference>
<dbReference type="EMBL" id="DS999411">
    <property type="protein sequence ID" value="EED35175.1"/>
    <property type="molecule type" value="Genomic_DNA"/>
</dbReference>
<accession>B8KUP6</accession>
<dbReference type="PANTHER" id="PTHR45694">
    <property type="entry name" value="GLUTAREDOXIN 2"/>
    <property type="match status" value="1"/>
</dbReference>
<dbReference type="eggNOG" id="COG0695">
    <property type="taxonomic scope" value="Bacteria"/>
</dbReference>
<feature type="domain" description="GST N-terminal" evidence="7">
    <location>
        <begin position="5"/>
        <end position="89"/>
    </location>
</feature>
<dbReference type="InterPro" id="IPR011767">
    <property type="entry name" value="GLR_AS"/>
</dbReference>
<keyword evidence="2 6" id="KW-0813">Transport</keyword>
<name>B8KUP6_9GAMM</name>
<dbReference type="HOGENOM" id="CLU_026126_7_3_6"/>
<evidence type="ECO:0000259" key="7">
    <source>
        <dbReference type="PROSITE" id="PS50404"/>
    </source>
</evidence>
<dbReference type="Pfam" id="PF00462">
    <property type="entry name" value="Glutaredoxin"/>
    <property type="match status" value="1"/>
</dbReference>
<keyword evidence="3 6" id="KW-0249">Electron transport</keyword>
<evidence type="ECO:0000256" key="4">
    <source>
        <dbReference type="ARBA" id="ARBA00023157"/>
    </source>
</evidence>
<dbReference type="PROSITE" id="PS50404">
    <property type="entry name" value="GST_NTER"/>
    <property type="match status" value="1"/>
</dbReference>
<dbReference type="InterPro" id="IPR036249">
    <property type="entry name" value="Thioredoxin-like_sf"/>
</dbReference>
<dbReference type="GO" id="GO:0045454">
    <property type="term" value="P:cell redox homeostasis"/>
    <property type="evidence" value="ECO:0007669"/>
    <property type="project" value="InterPro"/>
</dbReference>
<dbReference type="RefSeq" id="WP_009019921.1">
    <property type="nucleotide sequence ID" value="NZ_DS999411.1"/>
</dbReference>
<sequence>MSIQAPVVIYTTRFCPFCIRAKQLLDKKDVVYEEIPVDNDNARRHEMTQRAGRSTVPQIWVGDTHIGGCDQLYASERDGMLDQLLSSTA</sequence>
<evidence type="ECO:0000256" key="1">
    <source>
        <dbReference type="ARBA" id="ARBA00007787"/>
    </source>
</evidence>
<reference evidence="9" key="1">
    <citation type="journal article" date="2013" name="BMC Microbiol.">
        <title>Taxonomy and evolution of bacteriochlorophyll a-containing members of the OM60/NOR5 clade of marine gammaproteobacteria: description of Luminiphilus syltensis gen. nov., sp. nov., reclassification of Haliea rubra as Pseudohaliea rubra gen. nov., comb. nov., and emendation of Chromatocurvus halotolerans.</title>
        <authorList>
            <person name="Spring S."/>
            <person name="Riedel T."/>
            <person name="Sproer C."/>
            <person name="Yan S."/>
            <person name="Harder J."/>
            <person name="Fuchs B.M."/>
        </authorList>
    </citation>
    <scope>NUCLEOTIDE SEQUENCE [LARGE SCALE GENOMIC DNA]</scope>
    <source>
        <strain evidence="9">NOR51-B</strain>
    </source>
</reference>
<dbReference type="PANTHER" id="PTHR45694:SF18">
    <property type="entry name" value="GLUTAREDOXIN-1-RELATED"/>
    <property type="match status" value="1"/>
</dbReference>
<comment type="similarity">
    <text evidence="1 6">Belongs to the glutaredoxin family.</text>
</comment>
<keyword evidence="4" id="KW-1015">Disulfide bond</keyword>
<dbReference type="InterPro" id="IPR002109">
    <property type="entry name" value="Glutaredoxin"/>
</dbReference>
<dbReference type="GO" id="GO:0005737">
    <property type="term" value="C:cytoplasm"/>
    <property type="evidence" value="ECO:0007669"/>
    <property type="project" value="TreeGrafter"/>
</dbReference>
<evidence type="ECO:0000256" key="3">
    <source>
        <dbReference type="ARBA" id="ARBA00022982"/>
    </source>
</evidence>
<dbReference type="SUPFAM" id="SSF52833">
    <property type="entry name" value="Thioredoxin-like"/>
    <property type="match status" value="1"/>
</dbReference>
<keyword evidence="6" id="KW-0963">Cytoplasm</keyword>
<organism evidence="8 9">
    <name type="scientific">Luminiphilus syltensis NOR5-1B</name>
    <dbReference type="NCBI Taxonomy" id="565045"/>
    <lineage>
        <taxon>Bacteria</taxon>
        <taxon>Pseudomonadati</taxon>
        <taxon>Pseudomonadota</taxon>
        <taxon>Gammaproteobacteria</taxon>
        <taxon>Cellvibrionales</taxon>
        <taxon>Halieaceae</taxon>
        <taxon>Luminiphilus</taxon>
    </lineage>
</organism>
<keyword evidence="5 6" id="KW-0676">Redox-active center</keyword>
<evidence type="ECO:0000256" key="5">
    <source>
        <dbReference type="ARBA" id="ARBA00023284"/>
    </source>
</evidence>
<comment type="function">
    <text evidence="6">Has a glutathione-disulfide oxidoreductase activity in the presence of NADPH and glutathione reductase. Reduces low molecular weight disulfides and proteins.</text>
</comment>